<dbReference type="Proteomes" id="UP000332933">
    <property type="component" value="Unassembled WGS sequence"/>
</dbReference>
<sequence length="681" mass="74419">MARAVSPPPPSPSSWSGHLPLAAVACVALATFANSLAAGFVWDDRAAILTNLDIRTDGPFSAWDLFRHDFWGTLLTSPSSHKSFRPFTVLTFRLNYALSGFDPWGYHMTNVLLHVASSVLVVVSGRAVCTYHDSTEKHGSTLRRAPVFAGLIFAVHPIHCDSVASIVGRADVLCTLVSLLAFLAYHRAMVSMAERPWSSTILFGLAQALVVVATLCKELGATTLGIFVVLECIHAIHNSRLALAGILRLGLVLGGGVVGILGRVALNGSHVLYQWTAMENNIALLPPGLARALTTAHTHAWYLYKIVWPQHLCYDYGYKTIPTIESITDPRNLLTLLAYAAVLALVVVAIRSLRATPALLLMVAFGAVPFVPAANVLFPVGTIVAERLLYFPSVGVSFLAGYAADVALCQSHRVHPTWMPPLLYAVGGVVLAIAAARSVRRNMDWANEHALFEASIRVAPWSTKVLSNLSKVLLNGDPPRAAAYLDRALTVLPRYPIGFFNLGLAYVNMGKLLHGVDNLMRAIEVEGSLSAYAYLGKYAYEFYLGNQHGQFKTTKPTHAHATAQKLLDYALDNGQNLPVVCLTRGLLAYYAGDVAGAIPYLERTLRENDRVHARGYDLEELVDACTVYSMLALANQEQGDRDRAFALYISFSRVSRLPANVFLMLFLSLTDRLRQRREPRT</sequence>
<reference evidence="7 8" key="1">
    <citation type="submission" date="2019-03" db="EMBL/GenBank/DDBJ databases">
        <authorList>
            <person name="Gaulin E."/>
            <person name="Dumas B."/>
        </authorList>
    </citation>
    <scope>NUCLEOTIDE SEQUENCE [LARGE SCALE GENOMIC DNA]</scope>
    <source>
        <strain evidence="7">CBS 568.67</strain>
    </source>
</reference>
<dbReference type="Pfam" id="PF08409">
    <property type="entry name" value="TMTC_DUF1736"/>
    <property type="match status" value="1"/>
</dbReference>
<keyword evidence="3 4" id="KW-0472">Membrane</keyword>
<proteinExistence type="predicted"/>
<evidence type="ECO:0000256" key="2">
    <source>
        <dbReference type="ARBA" id="ARBA00022803"/>
    </source>
</evidence>
<dbReference type="PANTHER" id="PTHR44227:SF3">
    <property type="entry name" value="PROTEIN O-MANNOSYL-TRANSFERASE TMTC4"/>
    <property type="match status" value="1"/>
</dbReference>
<evidence type="ECO:0000259" key="5">
    <source>
        <dbReference type="Pfam" id="PF08409"/>
    </source>
</evidence>
<evidence type="ECO:0000256" key="3">
    <source>
        <dbReference type="ARBA" id="ARBA00023136"/>
    </source>
</evidence>
<evidence type="ECO:0000256" key="1">
    <source>
        <dbReference type="ARBA" id="ARBA00022737"/>
    </source>
</evidence>
<dbReference type="PROSITE" id="PS51257">
    <property type="entry name" value="PROKAR_LIPOPROTEIN"/>
    <property type="match status" value="1"/>
</dbReference>
<keyword evidence="1" id="KW-0677">Repeat</keyword>
<feature type="transmembrane region" description="Helical" evidence="4">
    <location>
        <begin position="358"/>
        <end position="378"/>
    </location>
</feature>
<dbReference type="Gene3D" id="1.25.40.10">
    <property type="entry name" value="Tetratricopeptide repeat domain"/>
    <property type="match status" value="1"/>
</dbReference>
<dbReference type="SUPFAM" id="SSF48452">
    <property type="entry name" value="TPR-like"/>
    <property type="match status" value="1"/>
</dbReference>
<gene>
    <name evidence="7" type="primary">Aste57867_11614</name>
    <name evidence="6" type="ORF">As57867_011571</name>
    <name evidence="7" type="ORF">ASTE57867_11614</name>
</gene>
<evidence type="ECO:0000313" key="7">
    <source>
        <dbReference type="EMBL" id="VFT88472.1"/>
    </source>
</evidence>
<dbReference type="EMBL" id="VJMH01005295">
    <property type="protein sequence ID" value="KAF0697728.1"/>
    <property type="molecule type" value="Genomic_DNA"/>
</dbReference>
<dbReference type="EMBL" id="CAADRA010005316">
    <property type="protein sequence ID" value="VFT88472.1"/>
    <property type="molecule type" value="Genomic_DNA"/>
</dbReference>
<protein>
    <submittedName>
        <fullName evidence="7">Aste57867_11614 protein</fullName>
    </submittedName>
</protein>
<dbReference type="AlphaFoldDB" id="A0A485KTG6"/>
<accession>A0A485KTG6</accession>
<keyword evidence="4" id="KW-1133">Transmembrane helix</keyword>
<keyword evidence="2" id="KW-0802">TPR repeat</keyword>
<keyword evidence="4" id="KW-0812">Transmembrane</keyword>
<dbReference type="GO" id="GO:0005783">
    <property type="term" value="C:endoplasmic reticulum"/>
    <property type="evidence" value="ECO:0007669"/>
    <property type="project" value="TreeGrafter"/>
</dbReference>
<keyword evidence="8" id="KW-1185">Reference proteome</keyword>
<feature type="domain" description="DUF1736" evidence="5">
    <location>
        <begin position="274"/>
        <end position="342"/>
    </location>
</feature>
<name>A0A485KTG6_9STRA</name>
<dbReference type="PANTHER" id="PTHR44227">
    <property type="match status" value="1"/>
</dbReference>
<feature type="transmembrane region" description="Helical" evidence="4">
    <location>
        <begin position="333"/>
        <end position="351"/>
    </location>
</feature>
<feature type="transmembrane region" description="Helical" evidence="4">
    <location>
        <begin position="246"/>
        <end position="266"/>
    </location>
</feature>
<dbReference type="GO" id="GO:0000030">
    <property type="term" value="F:mannosyltransferase activity"/>
    <property type="evidence" value="ECO:0007669"/>
    <property type="project" value="TreeGrafter"/>
</dbReference>
<feature type="transmembrane region" description="Helical" evidence="4">
    <location>
        <begin position="421"/>
        <end position="439"/>
    </location>
</feature>
<reference evidence="6" key="2">
    <citation type="submission" date="2019-06" db="EMBL/GenBank/DDBJ databases">
        <title>Genomics analysis of Aphanomyces spp. identifies a new class of oomycete effector associated with host adaptation.</title>
        <authorList>
            <person name="Gaulin E."/>
        </authorList>
    </citation>
    <scope>NUCLEOTIDE SEQUENCE</scope>
    <source>
        <strain evidence="6">CBS 578.67</strain>
    </source>
</reference>
<evidence type="ECO:0000313" key="6">
    <source>
        <dbReference type="EMBL" id="KAF0697728.1"/>
    </source>
</evidence>
<dbReference type="InterPro" id="IPR011990">
    <property type="entry name" value="TPR-like_helical_dom_sf"/>
</dbReference>
<evidence type="ECO:0000256" key="4">
    <source>
        <dbReference type="SAM" id="Phobius"/>
    </source>
</evidence>
<feature type="transmembrane region" description="Helical" evidence="4">
    <location>
        <begin position="390"/>
        <end position="409"/>
    </location>
</feature>
<dbReference type="OrthoDB" id="66906at2759"/>
<dbReference type="GO" id="GO:0035269">
    <property type="term" value="P:protein O-linked glycosylation via mannose"/>
    <property type="evidence" value="ECO:0007669"/>
    <property type="project" value="TreeGrafter"/>
</dbReference>
<organism evidence="7 8">
    <name type="scientific">Aphanomyces stellatus</name>
    <dbReference type="NCBI Taxonomy" id="120398"/>
    <lineage>
        <taxon>Eukaryota</taxon>
        <taxon>Sar</taxon>
        <taxon>Stramenopiles</taxon>
        <taxon>Oomycota</taxon>
        <taxon>Saprolegniomycetes</taxon>
        <taxon>Saprolegniales</taxon>
        <taxon>Verrucalvaceae</taxon>
        <taxon>Aphanomyces</taxon>
    </lineage>
</organism>
<dbReference type="InterPro" id="IPR052346">
    <property type="entry name" value="O-mannosyl-transferase_TMTC"/>
</dbReference>
<evidence type="ECO:0000313" key="8">
    <source>
        <dbReference type="Proteomes" id="UP000332933"/>
    </source>
</evidence>
<dbReference type="InterPro" id="IPR013618">
    <property type="entry name" value="TMTC_DUF1736"/>
</dbReference>
<dbReference type="GO" id="GO:0030968">
    <property type="term" value="P:endoplasmic reticulum unfolded protein response"/>
    <property type="evidence" value="ECO:0007669"/>
    <property type="project" value="TreeGrafter"/>
</dbReference>